<dbReference type="RefSeq" id="WP_143103493.1">
    <property type="nucleotide sequence ID" value="NZ_FOQH01000064.1"/>
</dbReference>
<reference evidence="2 3" key="1">
    <citation type="submission" date="2016-10" db="EMBL/GenBank/DDBJ databases">
        <authorList>
            <person name="de Groot N.N."/>
        </authorList>
    </citation>
    <scope>NUCLEOTIDE SEQUENCE [LARGE SCALE GENOMIC DNA]</scope>
    <source>
        <strain evidence="2 3">CGMCC 1.11030</strain>
    </source>
</reference>
<name>A0A1I3QUX7_9RHOB</name>
<gene>
    <name evidence="2" type="ORF">SAMN05216258_1641</name>
</gene>
<feature type="domain" description="Bacteriophage tail tape measure N-terminal" evidence="1">
    <location>
        <begin position="4"/>
        <end position="191"/>
    </location>
</feature>
<dbReference type="InterPro" id="IPR009628">
    <property type="entry name" value="Phage_tape_measure_N"/>
</dbReference>
<protein>
    <submittedName>
        <fullName evidence="2">Prophage tail length tape measure protein</fullName>
    </submittedName>
</protein>
<evidence type="ECO:0000259" key="1">
    <source>
        <dbReference type="Pfam" id="PF06791"/>
    </source>
</evidence>
<dbReference type="Proteomes" id="UP000199377">
    <property type="component" value="Unassembled WGS sequence"/>
</dbReference>
<keyword evidence="3" id="KW-1185">Reference proteome</keyword>
<feature type="non-terminal residue" evidence="2">
    <location>
        <position position="446"/>
    </location>
</feature>
<evidence type="ECO:0000313" key="2">
    <source>
        <dbReference type="EMBL" id="SFJ37299.1"/>
    </source>
</evidence>
<dbReference type="Pfam" id="PF06791">
    <property type="entry name" value="TMP_2"/>
    <property type="match status" value="1"/>
</dbReference>
<dbReference type="EMBL" id="FOQH01000064">
    <property type="protein sequence ID" value="SFJ37299.1"/>
    <property type="molecule type" value="Genomic_DNA"/>
</dbReference>
<dbReference type="OrthoDB" id="7710249at2"/>
<sequence length="446" mass="47731">ATGMRQVGVASNAGAAQLGNLAAQFNDIGVMLAAGQSPLQLALQQGTQISQVLGPMGAGGAVRALGAGFLAMLNPVSLITIGTIAAGAAMFSWLREALPATIDLGEALEEADKSVDALAASTRRLSVGALDELQEKYGQVTRQVRSMLEVQTALARLDAVRDLNQTQAAVADSTGGALGKVIRDFERFRQAFTNTVDLTYALRKELDLSIPQAEALFRAYQRLESAEGVQDKVAAYRAMRELVIETFGGLQNLNDAQQQLVRGLVNAESSGRAFLALDMETPVARAADRARALADEISRAAAEIRGMGQSAEARLQDARIRRDFAGDPVEMARRLGVAAMERTQAPLRENAPAEELTALDAQAAAYGRVEAQIAAADEARRAAVSTSRSGTREFDQERQAVESLLEQERTRLAVLRETDPVRKEVLSVSDRMTAATAKERKELQGL</sequence>
<feature type="non-terminal residue" evidence="2">
    <location>
        <position position="1"/>
    </location>
</feature>
<proteinExistence type="predicted"/>
<dbReference type="STRING" id="1114924.SAMN05216258_1641"/>
<accession>A0A1I3QUX7</accession>
<evidence type="ECO:0000313" key="3">
    <source>
        <dbReference type="Proteomes" id="UP000199377"/>
    </source>
</evidence>
<organism evidence="2 3">
    <name type="scientific">Albimonas pacifica</name>
    <dbReference type="NCBI Taxonomy" id="1114924"/>
    <lineage>
        <taxon>Bacteria</taxon>
        <taxon>Pseudomonadati</taxon>
        <taxon>Pseudomonadota</taxon>
        <taxon>Alphaproteobacteria</taxon>
        <taxon>Rhodobacterales</taxon>
        <taxon>Paracoccaceae</taxon>
        <taxon>Albimonas</taxon>
    </lineage>
</organism>
<dbReference type="AlphaFoldDB" id="A0A1I3QUX7"/>